<comment type="caution">
    <text evidence="1">The sequence shown here is derived from an EMBL/GenBank/DDBJ whole genome shotgun (WGS) entry which is preliminary data.</text>
</comment>
<gene>
    <name evidence="1" type="ORF">CEP51_004748</name>
</gene>
<reference evidence="1 2" key="1">
    <citation type="submission" date="2017-06" db="EMBL/GenBank/DDBJ databases">
        <title>Comparative genomic analysis of Ambrosia Fusariam Clade fungi.</title>
        <authorList>
            <person name="Stajich J.E."/>
            <person name="Carrillo J."/>
            <person name="Kijimoto T."/>
            <person name="Eskalen A."/>
            <person name="O'Donnell K."/>
            <person name="Kasson M."/>
        </authorList>
    </citation>
    <scope>NUCLEOTIDE SEQUENCE [LARGE SCALE GENOMIC DNA]</scope>
    <source>
        <strain evidence="1 2">NRRL62606</strain>
    </source>
</reference>
<name>A0A428RZU0_9HYPO</name>
<proteinExistence type="predicted"/>
<organism evidence="1 2">
    <name type="scientific">Fusarium floridanum</name>
    <dbReference type="NCBI Taxonomy" id="1325733"/>
    <lineage>
        <taxon>Eukaryota</taxon>
        <taxon>Fungi</taxon>
        <taxon>Dikarya</taxon>
        <taxon>Ascomycota</taxon>
        <taxon>Pezizomycotina</taxon>
        <taxon>Sordariomycetes</taxon>
        <taxon>Hypocreomycetidae</taxon>
        <taxon>Hypocreales</taxon>
        <taxon>Nectriaceae</taxon>
        <taxon>Fusarium</taxon>
        <taxon>Fusarium solani species complex</taxon>
    </lineage>
</organism>
<evidence type="ECO:0000313" key="2">
    <source>
        <dbReference type="Proteomes" id="UP000287972"/>
    </source>
</evidence>
<dbReference type="Proteomes" id="UP000287972">
    <property type="component" value="Unassembled WGS sequence"/>
</dbReference>
<protein>
    <submittedName>
        <fullName evidence="1">Uncharacterized protein</fullName>
    </submittedName>
</protein>
<sequence>MCKLMSLYATEPGPRKQDILSCLTRRQLMDESIHLISWQDELCVDMVRITYEGMWERGMKDECVSWGYVHYGV</sequence>
<dbReference type="AlphaFoldDB" id="A0A428RZU0"/>
<accession>A0A428RZU0</accession>
<dbReference type="EMBL" id="NKCL01000089">
    <property type="protein sequence ID" value="RSL83091.1"/>
    <property type="molecule type" value="Genomic_DNA"/>
</dbReference>
<keyword evidence="2" id="KW-1185">Reference proteome</keyword>
<evidence type="ECO:0000313" key="1">
    <source>
        <dbReference type="EMBL" id="RSL83091.1"/>
    </source>
</evidence>